<dbReference type="Proteomes" id="UP000019804">
    <property type="component" value="Unassembled WGS sequence"/>
</dbReference>
<dbReference type="InterPro" id="IPR019417">
    <property type="entry name" value="DUF2415"/>
</dbReference>
<feature type="compositionally biased region" description="Basic and acidic residues" evidence="1">
    <location>
        <begin position="433"/>
        <end position="452"/>
    </location>
</feature>
<organism evidence="3 4">
    <name type="scientific">Aspergillus ruber (strain CBS 135680)</name>
    <dbReference type="NCBI Taxonomy" id="1388766"/>
    <lineage>
        <taxon>Eukaryota</taxon>
        <taxon>Fungi</taxon>
        <taxon>Dikarya</taxon>
        <taxon>Ascomycota</taxon>
        <taxon>Pezizomycotina</taxon>
        <taxon>Eurotiomycetes</taxon>
        <taxon>Eurotiomycetidae</taxon>
        <taxon>Eurotiales</taxon>
        <taxon>Aspergillaceae</taxon>
        <taxon>Aspergillus</taxon>
        <taxon>Aspergillus subgen. Aspergillus</taxon>
    </lineage>
</organism>
<evidence type="ECO:0000259" key="2">
    <source>
        <dbReference type="Pfam" id="PF10313"/>
    </source>
</evidence>
<feature type="region of interest" description="Disordered" evidence="1">
    <location>
        <begin position="473"/>
        <end position="621"/>
    </location>
</feature>
<dbReference type="EMBL" id="KK088421">
    <property type="protein sequence ID" value="EYE95660.1"/>
    <property type="molecule type" value="Genomic_DNA"/>
</dbReference>
<gene>
    <name evidence="3" type="ORF">EURHEDRAFT_411941</name>
</gene>
<dbReference type="OrthoDB" id="418169at2759"/>
<dbReference type="HOGENOM" id="CLU_012621_0_0_1"/>
<feature type="compositionally biased region" description="Basic and acidic residues" evidence="1">
    <location>
        <begin position="473"/>
        <end position="482"/>
    </location>
</feature>
<dbReference type="RefSeq" id="XP_040639348.1">
    <property type="nucleotide sequence ID" value="XM_040781780.1"/>
</dbReference>
<feature type="region of interest" description="Disordered" evidence="1">
    <location>
        <begin position="427"/>
        <end position="452"/>
    </location>
</feature>
<dbReference type="InterPro" id="IPR036322">
    <property type="entry name" value="WD40_repeat_dom_sf"/>
</dbReference>
<reference evidence="4" key="1">
    <citation type="journal article" date="2014" name="Nat. Commun.">
        <title>Genomic adaptations of the halophilic Dead Sea filamentous fungus Eurotium rubrum.</title>
        <authorList>
            <person name="Kis-Papo T."/>
            <person name="Weig A.R."/>
            <person name="Riley R."/>
            <person name="Persoh D."/>
            <person name="Salamov A."/>
            <person name="Sun H."/>
            <person name="Lipzen A."/>
            <person name="Wasser S.P."/>
            <person name="Rambold G."/>
            <person name="Grigoriev I.V."/>
            <person name="Nevo E."/>
        </authorList>
    </citation>
    <scope>NUCLEOTIDE SEQUENCE [LARGE SCALE GENOMIC DNA]</scope>
    <source>
        <strain evidence="4">CBS 135680</strain>
    </source>
</reference>
<dbReference type="Gene3D" id="2.130.10.10">
    <property type="entry name" value="YVTN repeat-like/Quinoprotein amine dehydrogenase"/>
    <property type="match status" value="1"/>
</dbReference>
<dbReference type="Pfam" id="PF10313">
    <property type="entry name" value="DUF2415"/>
    <property type="match status" value="1"/>
</dbReference>
<evidence type="ECO:0000313" key="4">
    <source>
        <dbReference type="Proteomes" id="UP000019804"/>
    </source>
</evidence>
<dbReference type="STRING" id="1388766.A0A017SH97"/>
<evidence type="ECO:0000256" key="1">
    <source>
        <dbReference type="SAM" id="MobiDB-lite"/>
    </source>
</evidence>
<feature type="domain" description="DUF2415" evidence="2">
    <location>
        <begin position="340"/>
        <end position="380"/>
    </location>
</feature>
<dbReference type="AlphaFoldDB" id="A0A017SH97"/>
<proteinExistence type="predicted"/>
<sequence>MTSDNALLERPTESLILPTKRRFFPFKIPNFHQQLRNYISTADPDRIYVVVDKVVYAIHIESHKRESIAVIPFEPKCLAAGYGWIAVGGSDNGECAFIRIADQRVRIQDNDVPASHPSEVDSALPIDLDPPRRVLSPWTTGEGTESVRRLNSRLLPDVQLHKFGGSIVNSVALHRLPGDGKGLADEDVIIISNNDKTVTVYSLTRGKVLKVLHHQSCMNYAIMSPDSSLLTAVGDESRAYFYEVSRDLDTAVLTENGEKLTGWEWNLIRHVDMDIGTRFDAGCCFTIAFSPSNHLCAIGSQSGVITIFNVQVVWESPLGLYDKSSIICHFHSSRSHFDGGAVRSMMFSPTPWDLLVWIEDNGRAGIADVRHAFTRRQIIDLDAKDSSLQEVRTEPILDESEGLGFAFNQAFPESRDEMDAAQRAMLDSIENSSNERGDGPERSSMRESSMHDLTERERLIVEFLNTARWTSRLEEGSTDRGGRPNLHPNPSRSRLTGAMDVGIRPSRPTSPLRPNDPLHDLLRDSYVGHNTDHRYSSTRRQGSIILPHNDPEDTEMQPSITVSWTASPAEIQPATLDNSTRRSDSSTGDPSGIQRSTSTPRRAERQETTSESRYEPPRLLNSELRANVAAERFRRQRQLINEAYNRNSLRDQRHRPHLLGFERSPRWIRNILNELPDRNYHVHRDQDSGGTAGLGWGADGRTLYVATVDGIFEFHLNVHDRKTFPIVSFR</sequence>
<feature type="compositionally biased region" description="Polar residues" evidence="1">
    <location>
        <begin position="556"/>
        <end position="566"/>
    </location>
</feature>
<feature type="compositionally biased region" description="Basic and acidic residues" evidence="1">
    <location>
        <begin position="601"/>
        <end position="616"/>
    </location>
</feature>
<name>A0A017SH97_ASPRC</name>
<protein>
    <submittedName>
        <fullName evidence="3">WD domain-containing protein</fullName>
    </submittedName>
</protein>
<accession>A0A017SH97</accession>
<dbReference type="InterPro" id="IPR015943">
    <property type="entry name" value="WD40/YVTN_repeat-like_dom_sf"/>
</dbReference>
<dbReference type="SUPFAM" id="SSF50978">
    <property type="entry name" value="WD40 repeat-like"/>
    <property type="match status" value="1"/>
</dbReference>
<dbReference type="GeneID" id="63696904"/>
<evidence type="ECO:0000313" key="3">
    <source>
        <dbReference type="EMBL" id="EYE95660.1"/>
    </source>
</evidence>
<feature type="compositionally biased region" description="Polar residues" evidence="1">
    <location>
        <begin position="585"/>
        <end position="600"/>
    </location>
</feature>
<dbReference type="PANTHER" id="PTHR43991:SF9">
    <property type="entry name" value="DUF2415 DOMAIN-CONTAINING PROTEIN"/>
    <property type="match status" value="1"/>
</dbReference>
<keyword evidence="4" id="KW-1185">Reference proteome</keyword>
<dbReference type="PANTHER" id="PTHR43991">
    <property type="entry name" value="WD REPEAT PROTEIN (AFU_ORTHOLOGUE AFUA_8G05640)-RELATED"/>
    <property type="match status" value="1"/>
</dbReference>